<feature type="domain" description="Glycosyltransferase 2-like" evidence="1">
    <location>
        <begin position="9"/>
        <end position="126"/>
    </location>
</feature>
<sequence length="261" mass="30877">MKYKHVFSICAYKDSPYLERCIRSLKGQTWSSHIIICTSTPSRYIDELAWRYGIKVFVRHGESSIKDDWNFAYAAADGELVTIAHQDDMYHKDYVKELMAAYRRYPDMTVFTTDYGIVKNGRLLIGNKMLWVKRLLRMPLRIPALNNRTWVKKSVFMLGNPICCPATSYQKLKLGEPLIQCDYSFALDWDNMLRLAGEPGRFICVERPLLFYRVHDEATTKACIRDNRRALEEEAMFRRLWPAFMARWLMRFYRAAYHAYD</sequence>
<dbReference type="GO" id="GO:0016740">
    <property type="term" value="F:transferase activity"/>
    <property type="evidence" value="ECO:0007669"/>
    <property type="project" value="UniProtKB-KW"/>
</dbReference>
<evidence type="ECO:0000259" key="1">
    <source>
        <dbReference type="Pfam" id="PF00535"/>
    </source>
</evidence>
<evidence type="ECO:0000313" key="2">
    <source>
        <dbReference type="EMBL" id="MSS35842.1"/>
    </source>
</evidence>
<proteinExistence type="predicted"/>
<name>A0A7X2TBI9_9CLOT</name>
<comment type="caution">
    <text evidence="2">The sequence shown here is derived from an EMBL/GenBank/DDBJ whole genome shotgun (WGS) entry which is preliminary data.</text>
</comment>
<dbReference type="InterPro" id="IPR029044">
    <property type="entry name" value="Nucleotide-diphossugar_trans"/>
</dbReference>
<dbReference type="Pfam" id="PF00535">
    <property type="entry name" value="Glycos_transf_2"/>
    <property type="match status" value="1"/>
</dbReference>
<dbReference type="Proteomes" id="UP000429958">
    <property type="component" value="Unassembled WGS sequence"/>
</dbReference>
<organism evidence="2 3">
    <name type="scientific">Clostridium porci</name>
    <dbReference type="NCBI Taxonomy" id="2605778"/>
    <lineage>
        <taxon>Bacteria</taxon>
        <taxon>Bacillati</taxon>
        <taxon>Bacillota</taxon>
        <taxon>Clostridia</taxon>
        <taxon>Eubacteriales</taxon>
        <taxon>Clostridiaceae</taxon>
        <taxon>Clostridium</taxon>
    </lineage>
</organism>
<keyword evidence="2" id="KW-0808">Transferase</keyword>
<dbReference type="SUPFAM" id="SSF53448">
    <property type="entry name" value="Nucleotide-diphospho-sugar transferases"/>
    <property type="match status" value="1"/>
</dbReference>
<dbReference type="EMBL" id="VUMD01000003">
    <property type="protein sequence ID" value="MSS35842.1"/>
    <property type="molecule type" value="Genomic_DNA"/>
</dbReference>
<dbReference type="AlphaFoldDB" id="A0A7X2TBI9"/>
<gene>
    <name evidence="2" type="ORF">FYJ39_04390</name>
</gene>
<dbReference type="InterPro" id="IPR001173">
    <property type="entry name" value="Glyco_trans_2-like"/>
</dbReference>
<dbReference type="RefSeq" id="WP_154471240.1">
    <property type="nucleotide sequence ID" value="NZ_DBEWUL010000053.1"/>
</dbReference>
<protein>
    <submittedName>
        <fullName evidence="2">Glycosyltransferase family 2 protein</fullName>
    </submittedName>
</protein>
<accession>A0A7X2TBI9</accession>
<reference evidence="2 3" key="1">
    <citation type="submission" date="2019-08" db="EMBL/GenBank/DDBJ databases">
        <title>In-depth cultivation of the pig gut microbiome towards novel bacterial diversity and tailored functional studies.</title>
        <authorList>
            <person name="Wylensek D."/>
            <person name="Hitch T.C.A."/>
            <person name="Clavel T."/>
        </authorList>
    </citation>
    <scope>NUCLEOTIDE SEQUENCE [LARGE SCALE GENOMIC DNA]</scope>
    <source>
        <strain evidence="2 3">WCA-389-WT-23D1</strain>
    </source>
</reference>
<dbReference type="Gene3D" id="3.90.550.10">
    <property type="entry name" value="Spore Coat Polysaccharide Biosynthesis Protein SpsA, Chain A"/>
    <property type="match status" value="1"/>
</dbReference>
<evidence type="ECO:0000313" key="3">
    <source>
        <dbReference type="Proteomes" id="UP000429958"/>
    </source>
</evidence>
<dbReference type="CDD" id="cd00761">
    <property type="entry name" value="Glyco_tranf_GTA_type"/>
    <property type="match status" value="1"/>
</dbReference>
<keyword evidence="3" id="KW-1185">Reference proteome</keyword>